<evidence type="ECO:0000256" key="1">
    <source>
        <dbReference type="ARBA" id="ARBA00022448"/>
    </source>
</evidence>
<keyword evidence="1" id="KW-0813">Transport</keyword>
<evidence type="ECO:0000256" key="4">
    <source>
        <dbReference type="ARBA" id="ARBA00022840"/>
    </source>
</evidence>
<dbReference type="GO" id="GO:0005886">
    <property type="term" value="C:plasma membrane"/>
    <property type="evidence" value="ECO:0007669"/>
    <property type="project" value="TreeGrafter"/>
</dbReference>
<keyword evidence="7" id="KW-1185">Reference proteome</keyword>
<dbReference type="PANTHER" id="PTHR45772">
    <property type="entry name" value="CONSERVED COMPONENT OF ABC TRANSPORTER FOR NATURAL AMINO ACIDS-RELATED"/>
    <property type="match status" value="1"/>
</dbReference>
<dbReference type="PANTHER" id="PTHR45772:SF3">
    <property type="entry name" value="ABC TRANSPORTER ATP-BINDING PROTEIN"/>
    <property type="match status" value="1"/>
</dbReference>
<proteinExistence type="predicted"/>
<dbReference type="Pfam" id="PF00005">
    <property type="entry name" value="ABC_tran"/>
    <property type="match status" value="1"/>
</dbReference>
<reference evidence="6 7" key="1">
    <citation type="submission" date="2019-06" db="EMBL/GenBank/DDBJ databases">
        <title>Whole genome shotgun sequence of Zoogloea ramigera NBRC 15342.</title>
        <authorList>
            <person name="Hosoyama A."/>
            <person name="Uohara A."/>
            <person name="Ohji S."/>
            <person name="Ichikawa N."/>
        </authorList>
    </citation>
    <scope>NUCLEOTIDE SEQUENCE [LARGE SCALE GENOMIC DNA]</scope>
    <source>
        <strain evidence="6 7">NBRC 15342</strain>
    </source>
</reference>
<dbReference type="OrthoDB" id="9781337at2"/>
<feature type="domain" description="ABC transporter" evidence="5">
    <location>
        <begin position="11"/>
        <end position="252"/>
    </location>
</feature>
<organism evidence="6 7">
    <name type="scientific">Zoogloea ramigera</name>
    <dbReference type="NCBI Taxonomy" id="350"/>
    <lineage>
        <taxon>Bacteria</taxon>
        <taxon>Pseudomonadati</taxon>
        <taxon>Pseudomonadota</taxon>
        <taxon>Betaproteobacteria</taxon>
        <taxon>Rhodocyclales</taxon>
        <taxon>Zoogloeaceae</taxon>
        <taxon>Zoogloea</taxon>
    </lineage>
</organism>
<evidence type="ECO:0000313" key="6">
    <source>
        <dbReference type="EMBL" id="GEC95153.1"/>
    </source>
</evidence>
<sequence length="258" mass="27864">MTDSRNPEALLVADKITRRFGGLLANQDVCLTLARGQLHALLGPNGAGKSTCINMLSGDLPPSSGRILFQGRDISGLTAAQRSLVGIGRSYQRTNIFPKFTVLENVRLAAQSRRQQPWRIFSQAMKQQWSIDKAMACIAEAGLAGNEGRLAGVMSHGAQRQLEIAMVLATDAQVLLLDEPLAGMGSEESAKMVDVLKRLRETRAILLVEHDMDAVFAVADTITVMVNGQVLESGPPAQIRASIAVQEAYLGQEDSFHV</sequence>
<name>A0A4Y4CV80_ZOORA</name>
<evidence type="ECO:0000256" key="2">
    <source>
        <dbReference type="ARBA" id="ARBA00022475"/>
    </source>
</evidence>
<evidence type="ECO:0000256" key="3">
    <source>
        <dbReference type="ARBA" id="ARBA00022741"/>
    </source>
</evidence>
<dbReference type="Gene3D" id="3.40.50.300">
    <property type="entry name" value="P-loop containing nucleotide triphosphate hydrolases"/>
    <property type="match status" value="1"/>
</dbReference>
<keyword evidence="3" id="KW-0547">Nucleotide-binding</keyword>
<gene>
    <name evidence="6" type="ORF">ZRA01_12260</name>
</gene>
<comment type="caution">
    <text evidence="6">The sequence shown here is derived from an EMBL/GenBank/DDBJ whole genome shotgun (WGS) entry which is preliminary data.</text>
</comment>
<dbReference type="EMBL" id="BJNV01000014">
    <property type="protein sequence ID" value="GEC95153.1"/>
    <property type="molecule type" value="Genomic_DNA"/>
</dbReference>
<evidence type="ECO:0000313" key="7">
    <source>
        <dbReference type="Proteomes" id="UP000318422"/>
    </source>
</evidence>
<evidence type="ECO:0000259" key="5">
    <source>
        <dbReference type="PROSITE" id="PS50893"/>
    </source>
</evidence>
<dbReference type="InterPro" id="IPR003439">
    <property type="entry name" value="ABC_transporter-like_ATP-bd"/>
</dbReference>
<dbReference type="GO" id="GO:0016887">
    <property type="term" value="F:ATP hydrolysis activity"/>
    <property type="evidence" value="ECO:0007669"/>
    <property type="project" value="InterPro"/>
</dbReference>
<dbReference type="SUPFAM" id="SSF52540">
    <property type="entry name" value="P-loop containing nucleoside triphosphate hydrolases"/>
    <property type="match status" value="1"/>
</dbReference>
<dbReference type="InterPro" id="IPR003593">
    <property type="entry name" value="AAA+_ATPase"/>
</dbReference>
<dbReference type="PROSITE" id="PS50893">
    <property type="entry name" value="ABC_TRANSPORTER_2"/>
    <property type="match status" value="1"/>
</dbReference>
<dbReference type="RefSeq" id="WP_141350352.1">
    <property type="nucleotide sequence ID" value="NZ_BJNV01000014.1"/>
</dbReference>
<keyword evidence="4 6" id="KW-0067">ATP-binding</keyword>
<keyword evidence="2" id="KW-0472">Membrane</keyword>
<accession>A0A4Y4CV80</accession>
<keyword evidence="2" id="KW-1003">Cell membrane</keyword>
<dbReference type="SMART" id="SM00382">
    <property type="entry name" value="AAA"/>
    <property type="match status" value="1"/>
</dbReference>
<dbReference type="GO" id="GO:0005524">
    <property type="term" value="F:ATP binding"/>
    <property type="evidence" value="ECO:0007669"/>
    <property type="project" value="UniProtKB-KW"/>
</dbReference>
<dbReference type="InterPro" id="IPR051120">
    <property type="entry name" value="ABC_AA/LPS_Transport"/>
</dbReference>
<dbReference type="CDD" id="cd03219">
    <property type="entry name" value="ABC_Mj1267_LivG_branched"/>
    <property type="match status" value="1"/>
</dbReference>
<dbReference type="AlphaFoldDB" id="A0A4Y4CV80"/>
<protein>
    <submittedName>
        <fullName evidence="6">ABC transporter ATP-binding protein</fullName>
    </submittedName>
</protein>
<dbReference type="Proteomes" id="UP000318422">
    <property type="component" value="Unassembled WGS sequence"/>
</dbReference>
<dbReference type="InterPro" id="IPR027417">
    <property type="entry name" value="P-loop_NTPase"/>
</dbReference>